<dbReference type="AlphaFoldDB" id="A0A6P9A9I2"/>
<evidence type="ECO:0000256" key="1">
    <source>
        <dbReference type="SAM" id="Coils"/>
    </source>
</evidence>
<protein>
    <submittedName>
        <fullName evidence="4">Uncharacterized protein LOC117652990</fullName>
    </submittedName>
</protein>
<dbReference type="GeneID" id="117652990"/>
<evidence type="ECO:0000313" key="4">
    <source>
        <dbReference type="RefSeq" id="XP_034254195.1"/>
    </source>
</evidence>
<dbReference type="Proteomes" id="UP000515158">
    <property type="component" value="Unplaced"/>
</dbReference>
<proteinExistence type="predicted"/>
<feature type="coiled-coil region" evidence="1">
    <location>
        <begin position="88"/>
        <end position="136"/>
    </location>
</feature>
<feature type="compositionally biased region" description="Low complexity" evidence="2">
    <location>
        <begin position="18"/>
        <end position="32"/>
    </location>
</feature>
<evidence type="ECO:0000256" key="2">
    <source>
        <dbReference type="SAM" id="MobiDB-lite"/>
    </source>
</evidence>
<evidence type="ECO:0000313" key="3">
    <source>
        <dbReference type="Proteomes" id="UP000515158"/>
    </source>
</evidence>
<sequence length="172" mass="18798">MKEGRSGGRAPAHNVYESSPSTGSTPTGANSSQLNGSSPPVLPSSPPSSRKRGAVSPDISETPSKAMVLSGALEPVCLDIQEDDTPRKIALKRRIRVVQKQLQEERRKTAELKRKYAEVERKTAKKQRELEAMKKILKRAIDFGLCCVTIDAPLGEDRGLTWHARPALMGPQ</sequence>
<gene>
    <name evidence="4" type="primary">LOC117652990</name>
</gene>
<reference evidence="4" key="1">
    <citation type="submission" date="2025-08" db="UniProtKB">
        <authorList>
            <consortium name="RefSeq"/>
        </authorList>
    </citation>
    <scope>IDENTIFICATION</scope>
    <source>
        <tissue evidence="4">Total insect</tissue>
    </source>
</reference>
<dbReference type="InParanoid" id="A0A6P9A9I2"/>
<organism evidence="4">
    <name type="scientific">Thrips palmi</name>
    <name type="common">Melon thrips</name>
    <dbReference type="NCBI Taxonomy" id="161013"/>
    <lineage>
        <taxon>Eukaryota</taxon>
        <taxon>Metazoa</taxon>
        <taxon>Ecdysozoa</taxon>
        <taxon>Arthropoda</taxon>
        <taxon>Hexapoda</taxon>
        <taxon>Insecta</taxon>
        <taxon>Pterygota</taxon>
        <taxon>Neoptera</taxon>
        <taxon>Paraneoptera</taxon>
        <taxon>Thysanoptera</taxon>
        <taxon>Terebrantia</taxon>
        <taxon>Thripoidea</taxon>
        <taxon>Thripidae</taxon>
        <taxon>Thrips</taxon>
    </lineage>
</organism>
<dbReference type="KEGG" id="tpal:117652990"/>
<keyword evidence="3" id="KW-1185">Reference proteome</keyword>
<name>A0A6P9A9I2_THRPL</name>
<keyword evidence="1" id="KW-0175">Coiled coil</keyword>
<dbReference type="RefSeq" id="XP_034254195.1">
    <property type="nucleotide sequence ID" value="XM_034398304.1"/>
</dbReference>
<feature type="region of interest" description="Disordered" evidence="2">
    <location>
        <begin position="1"/>
        <end position="63"/>
    </location>
</feature>
<accession>A0A6P9A9I2</accession>